<dbReference type="CDD" id="cd00303">
    <property type="entry name" value="retropepsin_like"/>
    <property type="match status" value="1"/>
</dbReference>
<accession>V2WM57</accession>
<dbReference type="OrthoDB" id="1750432at2759"/>
<dbReference type="Proteomes" id="UP000017559">
    <property type="component" value="Unassembled WGS sequence"/>
</dbReference>
<dbReference type="SUPFAM" id="SSF50630">
    <property type="entry name" value="Acid proteases"/>
    <property type="match status" value="1"/>
</dbReference>
<evidence type="ECO:0000313" key="2">
    <source>
        <dbReference type="Proteomes" id="UP000017559"/>
    </source>
</evidence>
<proteinExistence type="predicted"/>
<sequence length="625" mass="72884">MNPPRPFSVSDLCETRWDGKDKYSWANMVKEKFGYLDSPWLDFFLHGEVDNFWHPASLGDPLSEAAQFILHEFTPYPGDEDRWGSTLAFHIDVFKINENFYEINDFESEFAPVQVPRHLLENSDFQLTTCYTRFKGLENHISNVYEQGLTLNLTMGIRTYPEPDESAPNTSARDQFNVFRNWEDDTYVVQDRVELICRSVPKFRLQDPTFDAITWWRNTIIGEHLKHETEEEEEVKLVEKQLLEKQKCWREKIERQWAYSMKRQGDVVARALENRLEESGPYLGDSEPLEVSSCSRFVAWTSLDNKRFVRVVNKDEIWALRLAMEARVPKFKEMDYSRMGKILATLARETLTKFIPYPSDINIPREDWFFGDPWDDYTESLDREVDLYDNFLHLYMGNLKWEERDSGYVHFLSIAGMNIEPKSYPGLQRTSSLVKAINRIVPKPIVVVVMIDGKLCQALIDIGSLGDFISTQVADQLRVHKQYLEKPLPLHMVVQGSRSKIHCGVTVDFCYQKIKSAHYFDIVNLSGYDIILGTPWLFSHKVRIRLNPSTVEIGSDMKLPIQEENVSEIRSQNIVIEEEMLEATWQELKEYAKPICKTAADTLLPPLCVINHTIPLIDEEKVYLW</sequence>
<keyword evidence="2" id="KW-1185">Reference proteome</keyword>
<dbReference type="Pfam" id="PF08284">
    <property type="entry name" value="RVP_2"/>
    <property type="match status" value="1"/>
</dbReference>
<dbReference type="InterPro" id="IPR021109">
    <property type="entry name" value="Peptidase_aspartic_dom_sf"/>
</dbReference>
<reference evidence="1 2" key="1">
    <citation type="journal article" date="2014" name="BMC Genomics">
        <title>Genome and secretome analysis of the hemibiotrophic fungal pathogen, Moniliophthora roreri, which causes frosty pod rot disease of cacao: mechanisms of the biotrophic and necrotrophic phases.</title>
        <authorList>
            <person name="Meinhardt L.W."/>
            <person name="Costa G.G.L."/>
            <person name="Thomazella D.P.T."/>
            <person name="Teixeira P.J.P.L."/>
            <person name="Carazzolle M.F."/>
            <person name="Schuster S.C."/>
            <person name="Carlson J.E."/>
            <person name="Guiltinan M.J."/>
            <person name="Mieczkowski P."/>
            <person name="Farmer A."/>
            <person name="Ramaraj T."/>
            <person name="Crozier J."/>
            <person name="Davis R.E."/>
            <person name="Shao J."/>
            <person name="Melnick R.L."/>
            <person name="Pereira G.A.G."/>
            <person name="Bailey B.A."/>
        </authorList>
    </citation>
    <scope>NUCLEOTIDE SEQUENCE [LARGE SCALE GENOMIC DNA]</scope>
    <source>
        <strain evidence="1 2">MCA 2997</strain>
    </source>
</reference>
<gene>
    <name evidence="1" type="ORF">Moror_12141</name>
</gene>
<dbReference type="Gene3D" id="2.40.70.10">
    <property type="entry name" value="Acid Proteases"/>
    <property type="match status" value="1"/>
</dbReference>
<dbReference type="HOGENOM" id="CLU_437469_0_0_1"/>
<evidence type="ECO:0000313" key="1">
    <source>
        <dbReference type="EMBL" id="ESK81295.1"/>
    </source>
</evidence>
<organism evidence="1 2">
    <name type="scientific">Moniliophthora roreri (strain MCA 2997)</name>
    <name type="common">Cocoa frosty pod rot fungus</name>
    <name type="synonym">Crinipellis roreri</name>
    <dbReference type="NCBI Taxonomy" id="1381753"/>
    <lineage>
        <taxon>Eukaryota</taxon>
        <taxon>Fungi</taxon>
        <taxon>Dikarya</taxon>
        <taxon>Basidiomycota</taxon>
        <taxon>Agaricomycotina</taxon>
        <taxon>Agaricomycetes</taxon>
        <taxon>Agaricomycetidae</taxon>
        <taxon>Agaricales</taxon>
        <taxon>Marasmiineae</taxon>
        <taxon>Marasmiaceae</taxon>
        <taxon>Moniliophthora</taxon>
    </lineage>
</organism>
<comment type="caution">
    <text evidence="1">The sequence shown here is derived from an EMBL/GenBank/DDBJ whole genome shotgun (WGS) entry which is preliminary data.</text>
</comment>
<protein>
    <submittedName>
        <fullName evidence="1">Uncharacterized protein</fullName>
    </submittedName>
</protein>
<dbReference type="EMBL" id="AWSO01002565">
    <property type="protein sequence ID" value="ESK81295.1"/>
    <property type="molecule type" value="Genomic_DNA"/>
</dbReference>
<dbReference type="KEGG" id="mrr:Moror_12141"/>
<dbReference type="AlphaFoldDB" id="V2WM57"/>
<name>V2WM57_MONRO</name>